<dbReference type="PANTHER" id="PTHR10853">
    <property type="entry name" value="PELOTA"/>
    <property type="match status" value="1"/>
</dbReference>
<dbReference type="InterPro" id="IPR005140">
    <property type="entry name" value="eRF1_Pelota-like_N"/>
</dbReference>
<evidence type="ECO:0000256" key="7">
    <source>
        <dbReference type="SAM" id="MobiDB-lite"/>
    </source>
</evidence>
<dbReference type="InterPro" id="IPR004405">
    <property type="entry name" value="TF_pelota"/>
</dbReference>
<evidence type="ECO:0000256" key="2">
    <source>
        <dbReference type="ARBA" id="ARBA00004496"/>
    </source>
</evidence>
<dbReference type="SUPFAM" id="SSF55315">
    <property type="entry name" value="L30e-like"/>
    <property type="match status" value="1"/>
</dbReference>
<dbReference type="InterPro" id="IPR005142">
    <property type="entry name" value="eRF1_3"/>
</dbReference>
<dbReference type="FunFam" id="2.30.30.870:FF:000001">
    <property type="entry name" value="Protein pelota homolog"/>
    <property type="match status" value="1"/>
</dbReference>
<reference evidence="9 10" key="1">
    <citation type="journal article" date="2020" name="G3 (Bethesda)">
        <title>Improved Reference Genome for Cyclotella cryptica CCMP332, a Model for Cell Wall Morphogenesis, Salinity Adaptation, and Lipid Production in Diatoms (Bacillariophyta).</title>
        <authorList>
            <person name="Roberts W.R."/>
            <person name="Downey K.M."/>
            <person name="Ruck E.C."/>
            <person name="Traller J.C."/>
            <person name="Alverson A.J."/>
        </authorList>
    </citation>
    <scope>NUCLEOTIDE SEQUENCE [LARGE SCALE GENOMIC DNA]</scope>
    <source>
        <strain evidence="9 10">CCMP332</strain>
    </source>
</reference>
<dbReference type="InterPro" id="IPR038069">
    <property type="entry name" value="Pelota/DOM34_N"/>
</dbReference>
<comment type="subcellular location">
    <subcellularLocation>
        <location evidence="2 6">Cytoplasm</location>
    </subcellularLocation>
</comment>
<dbReference type="Gene3D" id="3.30.420.60">
    <property type="entry name" value="eRF1 domain 2"/>
    <property type="match status" value="1"/>
</dbReference>
<dbReference type="Gene3D" id="2.30.30.870">
    <property type="entry name" value="Pelota, domain A"/>
    <property type="match status" value="1"/>
</dbReference>
<dbReference type="GO" id="GO:0046872">
    <property type="term" value="F:metal ion binding"/>
    <property type="evidence" value="ECO:0007669"/>
    <property type="project" value="UniProtKB-KW"/>
</dbReference>
<evidence type="ECO:0000259" key="8">
    <source>
        <dbReference type="SMART" id="SM01194"/>
    </source>
</evidence>
<evidence type="ECO:0000256" key="5">
    <source>
        <dbReference type="ARBA" id="ARBA00022723"/>
    </source>
</evidence>
<dbReference type="SUPFAM" id="SSF159065">
    <property type="entry name" value="Dom34/Pelota N-terminal domain-like"/>
    <property type="match status" value="1"/>
</dbReference>
<evidence type="ECO:0000256" key="3">
    <source>
        <dbReference type="ARBA" id="ARBA00009504"/>
    </source>
</evidence>
<feature type="domain" description="eRF1/Pelota-like N-terminal" evidence="8">
    <location>
        <begin position="1"/>
        <end position="131"/>
    </location>
</feature>
<gene>
    <name evidence="9" type="ORF">HJC23_012003</name>
</gene>
<organism evidence="9 10">
    <name type="scientific">Cyclotella cryptica</name>
    <dbReference type="NCBI Taxonomy" id="29204"/>
    <lineage>
        <taxon>Eukaryota</taxon>
        <taxon>Sar</taxon>
        <taxon>Stramenopiles</taxon>
        <taxon>Ochrophyta</taxon>
        <taxon>Bacillariophyta</taxon>
        <taxon>Coscinodiscophyceae</taxon>
        <taxon>Thalassiosirophycidae</taxon>
        <taxon>Stephanodiscales</taxon>
        <taxon>Stephanodiscaceae</taxon>
        <taxon>Cyclotella</taxon>
    </lineage>
</organism>
<dbReference type="SMART" id="SM01194">
    <property type="entry name" value="eRF1_1"/>
    <property type="match status" value="1"/>
</dbReference>
<comment type="cofactor">
    <cofactor evidence="1 6">
        <name>a divalent metal cation</name>
        <dbReference type="ChEBI" id="CHEBI:60240"/>
    </cofactor>
</comment>
<dbReference type="Pfam" id="PF26356">
    <property type="entry name" value="Pelota_N"/>
    <property type="match status" value="1"/>
</dbReference>
<dbReference type="Pfam" id="PF03464">
    <property type="entry name" value="eRF1_2"/>
    <property type="match status" value="1"/>
</dbReference>
<dbReference type="PANTHER" id="PTHR10853:SF0">
    <property type="entry name" value="PROTEIN PELOTA HOMOLOG"/>
    <property type="match status" value="1"/>
</dbReference>
<feature type="compositionally biased region" description="Basic and acidic residues" evidence="7">
    <location>
        <begin position="399"/>
        <end position="412"/>
    </location>
</feature>
<dbReference type="InterPro" id="IPR058547">
    <property type="entry name" value="Pelota_N"/>
</dbReference>
<keyword evidence="10" id="KW-1185">Reference proteome</keyword>
<dbReference type="InterPro" id="IPR042226">
    <property type="entry name" value="eFR1_2_sf"/>
</dbReference>
<evidence type="ECO:0000313" key="9">
    <source>
        <dbReference type="EMBL" id="KAL3802679.1"/>
    </source>
</evidence>
<dbReference type="Gene3D" id="3.30.1330.30">
    <property type="match status" value="1"/>
</dbReference>
<dbReference type="FunFam" id="3.30.1330.30:FF:000008">
    <property type="entry name" value="Protein pelota homolog"/>
    <property type="match status" value="1"/>
</dbReference>
<evidence type="ECO:0000256" key="1">
    <source>
        <dbReference type="ARBA" id="ARBA00001968"/>
    </source>
</evidence>
<comment type="caution">
    <text evidence="9">The sequence shown here is derived from an EMBL/GenBank/DDBJ whole genome shotgun (WGS) entry which is preliminary data.</text>
</comment>
<dbReference type="InterPro" id="IPR005141">
    <property type="entry name" value="eRF1_2"/>
</dbReference>
<dbReference type="AlphaFoldDB" id="A0ABD3QRP6"/>
<keyword evidence="4 6" id="KW-0963">Cytoplasm</keyword>
<dbReference type="Proteomes" id="UP001516023">
    <property type="component" value="Unassembled WGS sequence"/>
</dbReference>
<dbReference type="NCBIfam" id="TIGR00111">
    <property type="entry name" value="pelota"/>
    <property type="match status" value="1"/>
</dbReference>
<proteinExistence type="inferred from homology"/>
<evidence type="ECO:0000256" key="4">
    <source>
        <dbReference type="ARBA" id="ARBA00022490"/>
    </source>
</evidence>
<evidence type="ECO:0000313" key="10">
    <source>
        <dbReference type="Proteomes" id="UP001516023"/>
    </source>
</evidence>
<name>A0ABD3QRP6_9STRA</name>
<dbReference type="InterPro" id="IPR029064">
    <property type="entry name" value="Ribosomal_eL30-like_sf"/>
</dbReference>
<dbReference type="EMBL" id="JABMIG020000018">
    <property type="protein sequence ID" value="KAL3802679.1"/>
    <property type="molecule type" value="Genomic_DNA"/>
</dbReference>
<accession>A0ABD3QRP6</accession>
<protein>
    <recommendedName>
        <fullName evidence="6">Protein pelota homolog</fullName>
    </recommendedName>
</protein>
<dbReference type="GO" id="GO:0005737">
    <property type="term" value="C:cytoplasm"/>
    <property type="evidence" value="ECO:0007669"/>
    <property type="project" value="UniProtKB-SubCell"/>
</dbReference>
<dbReference type="SUPFAM" id="SSF53137">
    <property type="entry name" value="Translational machinery components"/>
    <property type="match status" value="1"/>
</dbReference>
<sequence length="420" mass="47742">MKLLKKQISAKDGSGYVTLLPDTPEDLWHTYNLLQTHDLVRCTTLRKVSKESSTGSVTSNKVRMNLTIEVTKVEFDRDTLQVRISGPNRAESEHVKMGAFHTLTLELDRQFSIEKLCWDQIYLDRIEEACHPEKEAEVACIVMSPSGLAHLCLVTGSVTVTKARIEMNIPKKRTGSSAHAKSIVKFYDAIYRAILAHVPFDKVKCVLVGSPGFQKDEFFKYLLAECQRREDKVLLENKNKFVMCHCSSGHKHEIEGLFSDPTILSRVTETKLSKEIEVLNKFMRLLDTNPDKAYYGYFHVQKANEELAIDSLLISDELFRSSDVVTRKKYVSLVESVREKGGTVYVFSTMHVSGQQLQQVSGVAAILRYPLPDLDELEEIAAAHEAGFVDEVEDEELTEEMRRQREEARVREDMEDMGLA</sequence>
<comment type="function">
    <text evidence="6">Component of the Pelota-HBS1L complex, a complex that recognizes stalled ribosomes and triggers the No-Go Decay (NGD) pathway. In the Pelota-HBS1L complex, pelo recognizes ribosomes stalled at the 3' end of an mRNA and engages stalled ribosomes by destabilizing mRNA in the mRNA channel.</text>
</comment>
<comment type="similarity">
    <text evidence="3 6">Belongs to the eukaryotic release factor 1 family. Pelota subfamily.</text>
</comment>
<feature type="region of interest" description="Disordered" evidence="7">
    <location>
        <begin position="394"/>
        <end position="420"/>
    </location>
</feature>
<dbReference type="Pfam" id="PF03465">
    <property type="entry name" value="eRF1_3"/>
    <property type="match status" value="1"/>
</dbReference>
<evidence type="ECO:0000256" key="6">
    <source>
        <dbReference type="RuleBase" id="RU362019"/>
    </source>
</evidence>
<keyword evidence="5 6" id="KW-0479">Metal-binding</keyword>